<dbReference type="NCBIfam" id="NF004785">
    <property type="entry name" value="PRK06132.1-2"/>
    <property type="match status" value="1"/>
</dbReference>
<feature type="signal peptide" evidence="9">
    <location>
        <begin position="1"/>
        <end position="20"/>
    </location>
</feature>
<dbReference type="InterPro" id="IPR038063">
    <property type="entry name" value="Transpep_catalytic_dom"/>
</dbReference>
<keyword evidence="3" id="KW-0808">Transferase</keyword>
<dbReference type="Pfam" id="PF03734">
    <property type="entry name" value="YkuD"/>
    <property type="match status" value="1"/>
</dbReference>
<comment type="similarity">
    <text evidence="2">Belongs to the YkuD family.</text>
</comment>
<sequence>MGMAMMSALLLGMPFGPLSAQQPTLDTSSILETVERLKPGEYIWAPDIAPAGPVLIIVSLANQRAVTYRNGVPIGVSTVSTGKPGHETPTGLFTILQKDIDHKSNLYDDAPMPYMQRLTWGGVALHGGNLPGYPASHGCIRLPPGFAKLLYSVTRLGLTVVITKEAAVPRVAPVPDPLRPTASDIDDASPSGPLTWRPELSPSGPVSIVISTADRRMIVLRDGRQIGSAPVARDTSIDHTTAYTLRSIDGAGFHWLRIPLSGEASTAEQAPSAEQTVPSENRNRLRVAEDFRRSVAAILTEGATVLVTNDSLARSQTGRSLTVITGEDE</sequence>
<feature type="active site" description="Nucleophile" evidence="7">
    <location>
        <position position="139"/>
    </location>
</feature>
<organism evidence="11 12">
    <name type="scientific">Sphingomonas sanxanigenens DSM 19645 = NX02</name>
    <dbReference type="NCBI Taxonomy" id="1123269"/>
    <lineage>
        <taxon>Bacteria</taxon>
        <taxon>Pseudomonadati</taxon>
        <taxon>Pseudomonadota</taxon>
        <taxon>Alphaproteobacteria</taxon>
        <taxon>Sphingomonadales</taxon>
        <taxon>Sphingomonadaceae</taxon>
        <taxon>Sphingomonas</taxon>
    </lineage>
</organism>
<accession>W0ABA5</accession>
<dbReference type="PANTHER" id="PTHR30582:SF2">
    <property type="entry name" value="L,D-TRANSPEPTIDASE YCIB-RELATED"/>
    <property type="match status" value="1"/>
</dbReference>
<dbReference type="SUPFAM" id="SSF141523">
    <property type="entry name" value="L,D-transpeptidase catalytic domain-like"/>
    <property type="match status" value="1"/>
</dbReference>
<dbReference type="CDD" id="cd16913">
    <property type="entry name" value="YkuD_like"/>
    <property type="match status" value="1"/>
</dbReference>
<reference evidence="11 12" key="1">
    <citation type="submission" date="2013-07" db="EMBL/GenBank/DDBJ databases">
        <title>Completed genome of Sphingomonas sanxanigenens NX02.</title>
        <authorList>
            <person name="Ma T."/>
            <person name="Huang H."/>
            <person name="Wu M."/>
            <person name="Li X."/>
            <person name="Li G."/>
        </authorList>
    </citation>
    <scope>NUCLEOTIDE SEQUENCE [LARGE SCALE GENOMIC DNA]</scope>
    <source>
        <strain evidence="11 12">NX02</strain>
    </source>
</reference>
<dbReference type="HOGENOM" id="CLU_025126_1_0_5"/>
<dbReference type="InterPro" id="IPR016915">
    <property type="entry name" value="UCP029342"/>
</dbReference>
<dbReference type="GO" id="GO:0018104">
    <property type="term" value="P:peptidoglycan-protein cross-linking"/>
    <property type="evidence" value="ECO:0007669"/>
    <property type="project" value="TreeGrafter"/>
</dbReference>
<keyword evidence="5 7" id="KW-0573">Peptidoglycan synthesis</keyword>
<keyword evidence="12" id="KW-1185">Reference proteome</keyword>
<keyword evidence="6 7" id="KW-0961">Cell wall biogenesis/degradation</keyword>
<protein>
    <recommendedName>
        <fullName evidence="10">L,D-TPase catalytic domain-containing protein</fullName>
    </recommendedName>
</protein>
<dbReference type="InterPro" id="IPR050979">
    <property type="entry name" value="LD-transpeptidase"/>
</dbReference>
<evidence type="ECO:0000256" key="7">
    <source>
        <dbReference type="PROSITE-ProRule" id="PRU01373"/>
    </source>
</evidence>
<dbReference type="EMBL" id="CP006644">
    <property type="protein sequence ID" value="AHE53583.1"/>
    <property type="molecule type" value="Genomic_DNA"/>
</dbReference>
<evidence type="ECO:0000259" key="10">
    <source>
        <dbReference type="PROSITE" id="PS52029"/>
    </source>
</evidence>
<evidence type="ECO:0000256" key="6">
    <source>
        <dbReference type="ARBA" id="ARBA00023316"/>
    </source>
</evidence>
<evidence type="ECO:0000256" key="4">
    <source>
        <dbReference type="ARBA" id="ARBA00022960"/>
    </source>
</evidence>
<feature type="domain" description="L,D-TPase catalytic" evidence="10">
    <location>
        <begin position="54"/>
        <end position="163"/>
    </location>
</feature>
<evidence type="ECO:0000313" key="12">
    <source>
        <dbReference type="Proteomes" id="UP000018851"/>
    </source>
</evidence>
<evidence type="ECO:0000256" key="1">
    <source>
        <dbReference type="ARBA" id="ARBA00004752"/>
    </source>
</evidence>
<dbReference type="Proteomes" id="UP000018851">
    <property type="component" value="Chromosome"/>
</dbReference>
<dbReference type="PROSITE" id="PS52029">
    <property type="entry name" value="LD_TPASE"/>
    <property type="match status" value="1"/>
</dbReference>
<dbReference type="AlphaFoldDB" id="W0ABA5"/>
<dbReference type="GO" id="GO:0071972">
    <property type="term" value="F:peptidoglycan L,D-transpeptidase activity"/>
    <property type="evidence" value="ECO:0007669"/>
    <property type="project" value="TreeGrafter"/>
</dbReference>
<feature type="active site" description="Proton donor/acceptor" evidence="7">
    <location>
        <position position="126"/>
    </location>
</feature>
<dbReference type="GO" id="GO:0008360">
    <property type="term" value="P:regulation of cell shape"/>
    <property type="evidence" value="ECO:0007669"/>
    <property type="project" value="UniProtKB-UniRule"/>
</dbReference>
<dbReference type="PANTHER" id="PTHR30582">
    <property type="entry name" value="L,D-TRANSPEPTIDASE"/>
    <property type="match status" value="1"/>
</dbReference>
<evidence type="ECO:0000256" key="8">
    <source>
        <dbReference type="SAM" id="MobiDB-lite"/>
    </source>
</evidence>
<evidence type="ECO:0000313" key="11">
    <source>
        <dbReference type="EMBL" id="AHE53583.1"/>
    </source>
</evidence>
<evidence type="ECO:0000256" key="3">
    <source>
        <dbReference type="ARBA" id="ARBA00022679"/>
    </source>
</evidence>
<dbReference type="InterPro" id="IPR005490">
    <property type="entry name" value="LD_TPept_cat_dom"/>
</dbReference>
<dbReference type="GO" id="GO:0016740">
    <property type="term" value="F:transferase activity"/>
    <property type="evidence" value="ECO:0007669"/>
    <property type="project" value="UniProtKB-KW"/>
</dbReference>
<dbReference type="eggNOG" id="COG1376">
    <property type="taxonomic scope" value="Bacteria"/>
</dbReference>
<feature type="chain" id="PRO_5004786106" description="L,D-TPase catalytic domain-containing protein" evidence="9">
    <location>
        <begin position="21"/>
        <end position="329"/>
    </location>
</feature>
<keyword evidence="9" id="KW-0732">Signal</keyword>
<feature type="region of interest" description="Disordered" evidence="8">
    <location>
        <begin position="178"/>
        <end position="198"/>
    </location>
</feature>
<keyword evidence="4 7" id="KW-0133">Cell shape</keyword>
<dbReference type="UniPathway" id="UPA00219"/>
<dbReference type="STRING" id="1123269.NX02_09310"/>
<dbReference type="Gene3D" id="2.40.440.10">
    <property type="entry name" value="L,D-transpeptidase catalytic domain-like"/>
    <property type="match status" value="1"/>
</dbReference>
<evidence type="ECO:0000256" key="5">
    <source>
        <dbReference type="ARBA" id="ARBA00022984"/>
    </source>
</evidence>
<comment type="pathway">
    <text evidence="1 7">Cell wall biogenesis; peptidoglycan biosynthesis.</text>
</comment>
<dbReference type="PATRIC" id="fig|1123269.5.peg.1823"/>
<evidence type="ECO:0000256" key="2">
    <source>
        <dbReference type="ARBA" id="ARBA00005992"/>
    </source>
</evidence>
<name>W0ABA5_9SPHN</name>
<evidence type="ECO:0000256" key="9">
    <source>
        <dbReference type="SAM" id="SignalP"/>
    </source>
</evidence>
<dbReference type="GO" id="GO:0005576">
    <property type="term" value="C:extracellular region"/>
    <property type="evidence" value="ECO:0007669"/>
    <property type="project" value="TreeGrafter"/>
</dbReference>
<gene>
    <name evidence="11" type="ORF">NX02_09310</name>
</gene>
<dbReference type="PIRSF" id="PIRSF029342">
    <property type="entry name" value="UCP029342_ErfK/YbiS/YcfS/YnhG"/>
    <property type="match status" value="1"/>
</dbReference>
<proteinExistence type="inferred from homology"/>
<dbReference type="KEGG" id="ssan:NX02_09310"/>
<dbReference type="GO" id="GO:0071555">
    <property type="term" value="P:cell wall organization"/>
    <property type="evidence" value="ECO:0007669"/>
    <property type="project" value="UniProtKB-UniRule"/>
</dbReference>